<reference evidence="1" key="1">
    <citation type="journal article" date="2021" name="PeerJ">
        <title>Extensive microbial diversity within the chicken gut microbiome revealed by metagenomics and culture.</title>
        <authorList>
            <person name="Gilroy R."/>
            <person name="Ravi A."/>
            <person name="Getino M."/>
            <person name="Pursley I."/>
            <person name="Horton D.L."/>
            <person name="Alikhan N.F."/>
            <person name="Baker D."/>
            <person name="Gharbi K."/>
            <person name="Hall N."/>
            <person name="Watson M."/>
            <person name="Adriaenssens E.M."/>
            <person name="Foster-Nyarko E."/>
            <person name="Jarju S."/>
            <person name="Secka A."/>
            <person name="Antonio M."/>
            <person name="Oren A."/>
            <person name="Chaudhuri R.R."/>
            <person name="La Ragione R."/>
            <person name="Hildebrand F."/>
            <person name="Pallen M.J."/>
        </authorList>
    </citation>
    <scope>NUCLEOTIDE SEQUENCE</scope>
    <source>
        <strain evidence="1">CHK174-6876</strain>
    </source>
</reference>
<dbReference type="Proteomes" id="UP000707535">
    <property type="component" value="Unassembled WGS sequence"/>
</dbReference>
<protein>
    <submittedName>
        <fullName evidence="1">Uncharacterized protein</fullName>
    </submittedName>
</protein>
<name>A0A921K0H3_9LACO</name>
<evidence type="ECO:0000313" key="2">
    <source>
        <dbReference type="Proteomes" id="UP000707535"/>
    </source>
</evidence>
<comment type="caution">
    <text evidence="1">The sequence shown here is derived from an EMBL/GenBank/DDBJ whole genome shotgun (WGS) entry which is preliminary data.</text>
</comment>
<organism evidence="1 2">
    <name type="scientific">Ligilactobacillus acidipiscis</name>
    <dbReference type="NCBI Taxonomy" id="89059"/>
    <lineage>
        <taxon>Bacteria</taxon>
        <taxon>Bacillati</taxon>
        <taxon>Bacillota</taxon>
        <taxon>Bacilli</taxon>
        <taxon>Lactobacillales</taxon>
        <taxon>Lactobacillaceae</taxon>
        <taxon>Ligilactobacillus</taxon>
    </lineage>
</organism>
<dbReference type="AlphaFoldDB" id="A0A921K0H3"/>
<dbReference type="RefSeq" id="WP_156408636.1">
    <property type="nucleotide sequence ID" value="NZ_CP113926.1"/>
</dbReference>
<dbReference type="EMBL" id="DYXG01000025">
    <property type="protein sequence ID" value="HJE96531.1"/>
    <property type="molecule type" value="Genomic_DNA"/>
</dbReference>
<sequence length="53" mass="6185">MEEKEQLLAEISELEPKVKEFINKGQASEAVKCQQQILKNKMELAKFKSFESR</sequence>
<gene>
    <name evidence="1" type="ORF">K8V00_02830</name>
</gene>
<evidence type="ECO:0000313" key="1">
    <source>
        <dbReference type="EMBL" id="HJE96531.1"/>
    </source>
</evidence>
<proteinExistence type="predicted"/>
<accession>A0A921K0H3</accession>
<reference evidence="1" key="2">
    <citation type="submission" date="2021-09" db="EMBL/GenBank/DDBJ databases">
        <authorList>
            <person name="Gilroy R."/>
        </authorList>
    </citation>
    <scope>NUCLEOTIDE SEQUENCE</scope>
    <source>
        <strain evidence="1">CHK174-6876</strain>
    </source>
</reference>